<protein>
    <submittedName>
        <fullName evidence="1">Uncharacterized protein</fullName>
    </submittedName>
</protein>
<proteinExistence type="predicted"/>
<evidence type="ECO:0000313" key="2">
    <source>
        <dbReference type="Proteomes" id="UP000433309"/>
    </source>
</evidence>
<reference evidence="1 2" key="1">
    <citation type="submission" date="2019-11" db="EMBL/GenBank/DDBJ databases">
        <title>Novel species isolated from a subtropical stream in China.</title>
        <authorList>
            <person name="Lu H."/>
        </authorList>
    </citation>
    <scope>NUCLEOTIDE SEQUENCE [LARGE SCALE GENOMIC DNA]</scope>
    <source>
        <strain evidence="1 2">FT80W</strain>
    </source>
</reference>
<keyword evidence="2" id="KW-1185">Reference proteome</keyword>
<evidence type="ECO:0000313" key="1">
    <source>
        <dbReference type="EMBL" id="MRW90937.1"/>
    </source>
</evidence>
<comment type="caution">
    <text evidence="1">The sequence shown here is derived from an EMBL/GenBank/DDBJ whole genome shotgun (WGS) entry which is preliminary data.</text>
</comment>
<gene>
    <name evidence="1" type="ORF">GJ699_13135</name>
</gene>
<dbReference type="AlphaFoldDB" id="A0A6I2L142"/>
<dbReference type="RefSeq" id="WP_154376859.1">
    <property type="nucleotide sequence ID" value="NZ_WKJK01000006.1"/>
</dbReference>
<accession>A0A6I2L142</accession>
<dbReference type="EMBL" id="WKJK01000006">
    <property type="protein sequence ID" value="MRW90937.1"/>
    <property type="molecule type" value="Genomic_DNA"/>
</dbReference>
<sequence>MNIEMRGFISGDFKFLTAWGIDVSAGAAKAFLTDGETVGITHHGDDGFGRVFGRCGVAGQEQGGGKQITGVHVSNGKFVLPHYMMPTWQCVSELGAVLAKAALKYVAQLYMACQQIVRSC</sequence>
<organism evidence="1 2">
    <name type="scientific">Duganella guangzhouensis</name>
    <dbReference type="NCBI Taxonomy" id="2666084"/>
    <lineage>
        <taxon>Bacteria</taxon>
        <taxon>Pseudomonadati</taxon>
        <taxon>Pseudomonadota</taxon>
        <taxon>Betaproteobacteria</taxon>
        <taxon>Burkholderiales</taxon>
        <taxon>Oxalobacteraceae</taxon>
        <taxon>Telluria group</taxon>
        <taxon>Duganella</taxon>
    </lineage>
</organism>
<name>A0A6I2L142_9BURK</name>
<dbReference type="Proteomes" id="UP000433309">
    <property type="component" value="Unassembled WGS sequence"/>
</dbReference>